<dbReference type="SUPFAM" id="SSF52540">
    <property type="entry name" value="P-loop containing nucleoside triphosphate hydrolases"/>
    <property type="match status" value="2"/>
</dbReference>
<keyword evidence="2" id="KW-0547">Nucleotide-binding</keyword>
<dbReference type="GO" id="GO:0005524">
    <property type="term" value="F:ATP binding"/>
    <property type="evidence" value="ECO:0007669"/>
    <property type="project" value="InterPro"/>
</dbReference>
<dbReference type="RefSeq" id="WP_126793219.1">
    <property type="nucleotide sequence ID" value="NZ_CP060720.1"/>
</dbReference>
<dbReference type="GO" id="GO:0004386">
    <property type="term" value="F:helicase activity"/>
    <property type="evidence" value="ECO:0007669"/>
    <property type="project" value="UniProtKB-KW"/>
</dbReference>
<keyword evidence="3" id="KW-1185">Reference proteome</keyword>
<keyword evidence="2" id="KW-0067">ATP-binding</keyword>
<dbReference type="EMBL" id="NGKB01000005">
    <property type="protein sequence ID" value="RSU15390.1"/>
    <property type="molecule type" value="Genomic_DNA"/>
</dbReference>
<keyword evidence="2" id="KW-0378">Hydrolase</keyword>
<proteinExistence type="predicted"/>
<dbReference type="InterPro" id="IPR006935">
    <property type="entry name" value="Helicase/UvrB_N"/>
</dbReference>
<evidence type="ECO:0000313" key="2">
    <source>
        <dbReference type="EMBL" id="RSU15390.1"/>
    </source>
</evidence>
<dbReference type="GeneID" id="95580719"/>
<dbReference type="Pfam" id="PF04851">
    <property type="entry name" value="ResIII"/>
    <property type="match status" value="1"/>
</dbReference>
<dbReference type="GO" id="GO:0016787">
    <property type="term" value="F:hydrolase activity"/>
    <property type="evidence" value="ECO:0007669"/>
    <property type="project" value="InterPro"/>
</dbReference>
<name>A0A430B4V6_9ENTE</name>
<protein>
    <submittedName>
        <fullName evidence="2">Helicase</fullName>
    </submittedName>
</protein>
<dbReference type="OrthoDB" id="9804145at2"/>
<dbReference type="AlphaFoldDB" id="A0A430B4V6"/>
<sequence length="752" mass="86504">MIELKNFQQDVVDKLLAFIAPEYGVNNLTIKAPTGAGKTIMLLSWIDEYIRSTGDNVAFVWFTPGAGELEEQSQDKANSFSSIKAQSVDDALLNGFERGSATFINYERVVGKKSKAMLTDSERDNLVDKIEKAFQEDRHFIVIIDEAHRNDTNKAREIISRFKASKTVRVSATIDDPNTPDIIEFYEVLEEAVIASGLITKAVVVNEEIDTSLDGTDEFVILFDAAEKKRQQIVASYIENGVTGINPLVLVQLPDESTPDLSLRIEKHLQETMHKTYEDGKLGIWLSEQKRNVIDVNKLDNKVEYLIIKQAIATGWDAPRAKILIKIRENMGEQFTVQTLGRIRRMPQPWIGHYNVDILDNAYLYTFDTDFLNGVFAQGAAVAPTPLLNLIDRAKSLKLTSERVINYDEVLNEKMILNNIYEGLKKRFNFTDDLEENYLILKNQGYTLGNEIKTTFKQGRFDVLANADRLQDRERCVKANYQDNRIDLLHAFHELDRVIHLPVSKVEAILKRFFLWRGYALVTSILKLDANEWTAFILNNWRALREEFRKIDIAQAIQGSLDLDNIQKNDFTIPLTERYTYNPKLKDIKMVQTNAYQGYTTASIAVRPSIVERLMERWLEEHADIVDFVYKNGDKGPQYFSLVYSTNGGVSHFYPDFIIQMRNGDIYIIETKGGEDVKGRDKNIDSYAPAKYEALKKYAKEYNIKWAFVRDMNEELYYLNSGDWVDEMVADKWQPIIKLFKSIEDENRMSEN</sequence>
<feature type="domain" description="Helicase/UvrB N-terminal" evidence="1">
    <location>
        <begin position="2"/>
        <end position="175"/>
    </location>
</feature>
<accession>A0A430B4V6</accession>
<dbReference type="Gene3D" id="3.40.50.300">
    <property type="entry name" value="P-loop containing nucleotide triphosphate hydrolases"/>
    <property type="match status" value="1"/>
</dbReference>
<gene>
    <name evidence="2" type="ORF">CBF28_06600</name>
</gene>
<organism evidence="2 3">
    <name type="scientific">Vagococcus carniphilus</name>
    <dbReference type="NCBI Taxonomy" id="218144"/>
    <lineage>
        <taxon>Bacteria</taxon>
        <taxon>Bacillati</taxon>
        <taxon>Bacillota</taxon>
        <taxon>Bacilli</taxon>
        <taxon>Lactobacillales</taxon>
        <taxon>Enterococcaceae</taxon>
        <taxon>Vagococcus</taxon>
    </lineage>
</organism>
<dbReference type="GO" id="GO:0003677">
    <property type="term" value="F:DNA binding"/>
    <property type="evidence" value="ECO:0007669"/>
    <property type="project" value="InterPro"/>
</dbReference>
<dbReference type="InterPro" id="IPR027417">
    <property type="entry name" value="P-loop_NTPase"/>
</dbReference>
<keyword evidence="2" id="KW-0347">Helicase</keyword>
<evidence type="ECO:0000259" key="1">
    <source>
        <dbReference type="Pfam" id="PF04851"/>
    </source>
</evidence>
<reference evidence="2 3" key="1">
    <citation type="submission" date="2017-05" db="EMBL/GenBank/DDBJ databases">
        <title>Vagococcus spp. assemblies.</title>
        <authorList>
            <person name="Gulvik C.A."/>
        </authorList>
    </citation>
    <scope>NUCLEOTIDE SEQUENCE [LARGE SCALE GENOMIC DNA]</scope>
    <source>
        <strain evidence="2 3">SS1714</strain>
    </source>
</reference>
<dbReference type="Proteomes" id="UP000288028">
    <property type="component" value="Unassembled WGS sequence"/>
</dbReference>
<comment type="caution">
    <text evidence="2">The sequence shown here is derived from an EMBL/GenBank/DDBJ whole genome shotgun (WGS) entry which is preliminary data.</text>
</comment>
<evidence type="ECO:0000313" key="3">
    <source>
        <dbReference type="Proteomes" id="UP000288028"/>
    </source>
</evidence>